<gene>
    <name evidence="2" type="ORF">PPSC2_21880</name>
</gene>
<protein>
    <submittedName>
        <fullName evidence="2">Uncharacterized protein</fullName>
    </submittedName>
</protein>
<dbReference type="AlphaFoldDB" id="E3EBE0"/>
<dbReference type="EMBL" id="CP002213">
    <property type="protein sequence ID" value="ADO58614.1"/>
    <property type="molecule type" value="Genomic_DNA"/>
</dbReference>
<dbReference type="KEGG" id="ppm:PPSC2_21880"/>
<dbReference type="PATRIC" id="fig|886882.15.peg.4654"/>
<dbReference type="HOGENOM" id="CLU_2509594_0_0_9"/>
<evidence type="ECO:0000313" key="3">
    <source>
        <dbReference type="Proteomes" id="UP000006868"/>
    </source>
</evidence>
<name>E3EBE0_PAEPS</name>
<organism evidence="2 3">
    <name type="scientific">Paenibacillus polymyxa (strain SC2)</name>
    <name type="common">Bacillus polymyxa</name>
    <dbReference type="NCBI Taxonomy" id="886882"/>
    <lineage>
        <taxon>Bacteria</taxon>
        <taxon>Bacillati</taxon>
        <taxon>Bacillota</taxon>
        <taxon>Bacilli</taxon>
        <taxon>Bacillales</taxon>
        <taxon>Paenibacillaceae</taxon>
        <taxon>Paenibacillus</taxon>
    </lineage>
</organism>
<dbReference type="Proteomes" id="UP000006868">
    <property type="component" value="Chromosome"/>
</dbReference>
<evidence type="ECO:0000313" key="2">
    <source>
        <dbReference type="EMBL" id="ADO58614.1"/>
    </source>
</evidence>
<feature type="region of interest" description="Disordered" evidence="1">
    <location>
        <begin position="1"/>
        <end position="24"/>
    </location>
</feature>
<feature type="compositionally biased region" description="Basic and acidic residues" evidence="1">
    <location>
        <begin position="13"/>
        <end position="24"/>
    </location>
</feature>
<proteinExistence type="predicted"/>
<reference evidence="2 3" key="1">
    <citation type="journal article" date="2011" name="J. Bacteriol.">
        <title>Complete genome sequence of Paenibacillus polymyxa SC2, a strain of plant growth-promoting Rhizobacterium with broad-spectrum antimicrobial activity.</title>
        <authorList>
            <person name="Ma M."/>
            <person name="Wang C."/>
            <person name="Ding Y."/>
            <person name="Li L."/>
            <person name="Shen D."/>
            <person name="Jiang X."/>
            <person name="Guan D."/>
            <person name="Cao F."/>
            <person name="Chen H."/>
            <person name="Feng R."/>
            <person name="Wang X."/>
            <person name="Ge Y."/>
            <person name="Yao L."/>
            <person name="Bing X."/>
            <person name="Yang X."/>
            <person name="Li J."/>
            <person name="Du B."/>
        </authorList>
    </citation>
    <scope>NUCLEOTIDE SEQUENCE [LARGE SCALE GENOMIC DNA]</scope>
    <source>
        <strain evidence="2 3">SC2</strain>
    </source>
</reference>
<sequence>MTDTGAMAMRPADTGESKRRQDPRLREYGFTVDVGLVNSIPGTREQAAPFFFLKLGPALQPEGCSVRVHPLLQQIKINPHFKNVF</sequence>
<evidence type="ECO:0000256" key="1">
    <source>
        <dbReference type="SAM" id="MobiDB-lite"/>
    </source>
</evidence>
<accession>E3EBE0</accession>